<evidence type="ECO:0000256" key="1">
    <source>
        <dbReference type="SAM" id="MobiDB-lite"/>
    </source>
</evidence>
<reference evidence="2" key="1">
    <citation type="submission" date="2020-08" db="EMBL/GenBank/DDBJ databases">
        <title>Multicomponent nature underlies the extraordinary mechanical properties of spider dragline silk.</title>
        <authorList>
            <person name="Kono N."/>
            <person name="Nakamura H."/>
            <person name="Mori M."/>
            <person name="Yoshida Y."/>
            <person name="Ohtoshi R."/>
            <person name="Malay A.D."/>
            <person name="Moran D.A.P."/>
            <person name="Tomita M."/>
            <person name="Numata K."/>
            <person name="Arakawa K."/>
        </authorList>
    </citation>
    <scope>NUCLEOTIDE SEQUENCE</scope>
</reference>
<accession>A0A8X6SAQ5</accession>
<dbReference type="AlphaFoldDB" id="A0A8X6SAQ5"/>
<organism evidence="2 3">
    <name type="scientific">Trichonephila clavipes</name>
    <name type="common">Golden silk orbweaver</name>
    <name type="synonym">Nephila clavipes</name>
    <dbReference type="NCBI Taxonomy" id="2585209"/>
    <lineage>
        <taxon>Eukaryota</taxon>
        <taxon>Metazoa</taxon>
        <taxon>Ecdysozoa</taxon>
        <taxon>Arthropoda</taxon>
        <taxon>Chelicerata</taxon>
        <taxon>Arachnida</taxon>
        <taxon>Araneae</taxon>
        <taxon>Araneomorphae</taxon>
        <taxon>Entelegynae</taxon>
        <taxon>Araneoidea</taxon>
        <taxon>Nephilidae</taxon>
        <taxon>Trichonephila</taxon>
    </lineage>
</organism>
<comment type="caution">
    <text evidence="2">The sequence shown here is derived from an EMBL/GenBank/DDBJ whole genome shotgun (WGS) entry which is preliminary data.</text>
</comment>
<dbReference type="EMBL" id="BMAU01021238">
    <property type="protein sequence ID" value="GFY03573.1"/>
    <property type="molecule type" value="Genomic_DNA"/>
</dbReference>
<name>A0A8X6SAQ5_TRICX</name>
<feature type="compositionally biased region" description="Basic and acidic residues" evidence="1">
    <location>
        <begin position="1"/>
        <end position="25"/>
    </location>
</feature>
<evidence type="ECO:0000313" key="3">
    <source>
        <dbReference type="Proteomes" id="UP000887159"/>
    </source>
</evidence>
<proteinExistence type="predicted"/>
<sequence length="154" mass="17438">MPTQRDKPSNLGEKTEDMPTQRDKPSNLGEQTEDTSELNETNSPILVRKQRTCQLNDTSPPILVYIANLLGKKNGTMFAKRFQYDIILGLNVLPRTQTYPKHTAGAHLFTRDTTARIIRHENLELAKELSNVLDTGCAYVQSKRTFACSFRKSP</sequence>
<dbReference type="Proteomes" id="UP000887159">
    <property type="component" value="Unassembled WGS sequence"/>
</dbReference>
<keyword evidence="3" id="KW-1185">Reference proteome</keyword>
<feature type="region of interest" description="Disordered" evidence="1">
    <location>
        <begin position="1"/>
        <end position="44"/>
    </location>
</feature>
<protein>
    <submittedName>
        <fullName evidence="2">Uncharacterized protein</fullName>
    </submittedName>
</protein>
<evidence type="ECO:0000313" key="2">
    <source>
        <dbReference type="EMBL" id="GFY03573.1"/>
    </source>
</evidence>
<gene>
    <name evidence="2" type="ORF">TNCV_3212101</name>
</gene>